<feature type="domain" description="Lon N-terminal" evidence="1">
    <location>
        <begin position="20"/>
        <end position="215"/>
    </location>
</feature>
<dbReference type="KEGG" id="lbj:LBJ_1454"/>
<dbReference type="Proteomes" id="UP000000656">
    <property type="component" value="Chromosome 1"/>
</dbReference>
<dbReference type="InterPro" id="IPR046336">
    <property type="entry name" value="Lon_prtase_N_sf"/>
</dbReference>
<keyword evidence="2" id="KW-0645">Protease</keyword>
<dbReference type="AlphaFoldDB" id="Q04SU3"/>
<evidence type="ECO:0000313" key="3">
    <source>
        <dbReference type="Proteomes" id="UP000000656"/>
    </source>
</evidence>
<organism evidence="2 3">
    <name type="scientific">Leptospira borgpetersenii serovar Hardjo-bovis (strain JB197)</name>
    <dbReference type="NCBI Taxonomy" id="355277"/>
    <lineage>
        <taxon>Bacteria</taxon>
        <taxon>Pseudomonadati</taxon>
        <taxon>Spirochaetota</taxon>
        <taxon>Spirochaetia</taxon>
        <taxon>Leptospirales</taxon>
        <taxon>Leptospiraceae</taxon>
        <taxon>Leptospira</taxon>
    </lineage>
</organism>
<dbReference type="PANTHER" id="PTHR46732:SF8">
    <property type="entry name" value="ATP-DEPENDENT PROTEASE LA (LON) DOMAIN PROTEIN"/>
    <property type="match status" value="1"/>
</dbReference>
<reference evidence="2 3" key="1">
    <citation type="journal article" date="2006" name="Proc. Natl. Acad. Sci. U.S.A.">
        <title>Genome reduction in Leptospira borgpetersenii reflects limited transmission potential.</title>
        <authorList>
            <person name="Bulach D.M."/>
            <person name="Zuerner R.L."/>
            <person name="Wilson P."/>
            <person name="Seemann T."/>
            <person name="McGrath A."/>
            <person name="Cullen P.A."/>
            <person name="Davis J."/>
            <person name="Johnson M."/>
            <person name="Kuczek E."/>
            <person name="Alt D.P."/>
            <person name="Peterson-Burch B."/>
            <person name="Coppel R.L."/>
            <person name="Rood J.I."/>
            <person name="Davies J.K."/>
            <person name="Adler B."/>
        </authorList>
    </citation>
    <scope>NUCLEOTIDE SEQUENCE [LARGE SCALE GENOMIC DNA]</scope>
    <source>
        <strain evidence="2 3">JB197</strain>
    </source>
</reference>
<sequence length="218" mass="25258">MIYGFSLSSYSSLPVSIITVPIFPLPEIILFPGTYLPLHIFEPRYRLMLDYCMESNEELAIAPILPTKSKNLSRHPEIETVFGWGKIIRRDPLPDGRSNILLEGKGIAKLIDYETVEPFRVAKIEKIEPDFEYLKDENFKKTFERLLFLTKRILLSEGAGEDLILRMNELVTHPFPIDFIASIINFEFSKKQEILVDPNPMEKAKILMEIVEELNLRE</sequence>
<accession>Q04SU3</accession>
<dbReference type="SUPFAM" id="SSF88697">
    <property type="entry name" value="PUA domain-like"/>
    <property type="match status" value="1"/>
</dbReference>
<dbReference type="PANTHER" id="PTHR46732">
    <property type="entry name" value="ATP-DEPENDENT PROTEASE LA (LON) DOMAIN PROTEIN"/>
    <property type="match status" value="1"/>
</dbReference>
<dbReference type="GO" id="GO:0006508">
    <property type="term" value="P:proteolysis"/>
    <property type="evidence" value="ECO:0007669"/>
    <property type="project" value="UniProtKB-KW"/>
</dbReference>
<dbReference type="Gene3D" id="2.30.130.40">
    <property type="entry name" value="LON domain-like"/>
    <property type="match status" value="1"/>
</dbReference>
<dbReference type="InterPro" id="IPR003111">
    <property type="entry name" value="Lon_prtase_N"/>
</dbReference>
<name>Q04SU3_LEPBJ</name>
<evidence type="ECO:0000313" key="2">
    <source>
        <dbReference type="EMBL" id="ABJ76027.1"/>
    </source>
</evidence>
<dbReference type="InterPro" id="IPR015947">
    <property type="entry name" value="PUA-like_sf"/>
</dbReference>
<proteinExistence type="predicted"/>
<dbReference type="HOGENOM" id="CLU_048359_2_0_12"/>
<dbReference type="Pfam" id="PF02190">
    <property type="entry name" value="LON_substr_bdg"/>
    <property type="match status" value="1"/>
</dbReference>
<gene>
    <name evidence="2" type="ordered locus">LBJ_1454</name>
</gene>
<evidence type="ECO:0000259" key="1">
    <source>
        <dbReference type="PROSITE" id="PS51787"/>
    </source>
</evidence>
<protein>
    <submittedName>
        <fullName evidence="2">ATP-dependent Lon protease</fullName>
    </submittedName>
</protein>
<keyword evidence="2" id="KW-0378">Hydrolase</keyword>
<dbReference type="GO" id="GO:0008233">
    <property type="term" value="F:peptidase activity"/>
    <property type="evidence" value="ECO:0007669"/>
    <property type="project" value="UniProtKB-KW"/>
</dbReference>
<dbReference type="PROSITE" id="PS51787">
    <property type="entry name" value="LON_N"/>
    <property type="match status" value="1"/>
</dbReference>
<dbReference type="EMBL" id="CP000350">
    <property type="protein sequence ID" value="ABJ76027.1"/>
    <property type="molecule type" value="Genomic_DNA"/>
</dbReference>
<dbReference type="SMART" id="SM00464">
    <property type="entry name" value="LON"/>
    <property type="match status" value="1"/>
</dbReference>